<dbReference type="InterPro" id="IPR038670">
    <property type="entry name" value="HslJ-like_sf"/>
</dbReference>
<evidence type="ECO:0000313" key="2">
    <source>
        <dbReference type="EMBL" id="CUK27318.1"/>
    </source>
</evidence>
<keyword evidence="3" id="KW-1185">Reference proteome</keyword>
<organism evidence="2 3">
    <name type="scientific">Cognatishimia activa</name>
    <dbReference type="NCBI Taxonomy" id="1715691"/>
    <lineage>
        <taxon>Bacteria</taxon>
        <taxon>Pseudomonadati</taxon>
        <taxon>Pseudomonadota</taxon>
        <taxon>Alphaproteobacteria</taxon>
        <taxon>Rhodobacterales</taxon>
        <taxon>Paracoccaceae</taxon>
        <taxon>Cognatishimia</taxon>
    </lineage>
</organism>
<gene>
    <name evidence="2" type="ORF">TA5114_03146</name>
</gene>
<dbReference type="Gene3D" id="2.40.128.270">
    <property type="match status" value="1"/>
</dbReference>
<dbReference type="AlphaFoldDB" id="A0A0P1J350"/>
<name>A0A0P1J350_9RHOB</name>
<dbReference type="Pfam" id="PF03724">
    <property type="entry name" value="META"/>
    <property type="match status" value="1"/>
</dbReference>
<dbReference type="Proteomes" id="UP000051184">
    <property type="component" value="Unassembled WGS sequence"/>
</dbReference>
<protein>
    <submittedName>
        <fullName evidence="2">META domain protein</fullName>
    </submittedName>
</protein>
<dbReference type="STRING" id="1715691.TA5113_00675"/>
<dbReference type="EMBL" id="CYUE01000022">
    <property type="protein sequence ID" value="CUK27318.1"/>
    <property type="molecule type" value="Genomic_DNA"/>
</dbReference>
<proteinExistence type="predicted"/>
<sequence length="127" mass="13258">MRALAFLLLLAACGPDETLTGYGAAGSWTLSAIDDEAFPSRVTIVFEEDGKVSGNAPCNGYGTSQSAPYPWLELGPIRATKRACADLKLEQAYFAALGAMTLVEVSGDVLVLSNDSGNSMTFTRSGG</sequence>
<dbReference type="InterPro" id="IPR005184">
    <property type="entry name" value="DUF306_Meta_HslJ"/>
</dbReference>
<dbReference type="OrthoDB" id="7777568at2"/>
<evidence type="ECO:0000313" key="3">
    <source>
        <dbReference type="Proteomes" id="UP000051184"/>
    </source>
</evidence>
<reference evidence="3" key="1">
    <citation type="submission" date="2015-09" db="EMBL/GenBank/DDBJ databases">
        <authorList>
            <person name="Rodrigo-Torres Lidia"/>
            <person name="Arahal R.David."/>
        </authorList>
    </citation>
    <scope>NUCLEOTIDE SEQUENCE [LARGE SCALE GENOMIC DNA]</scope>
    <source>
        <strain evidence="3">CECT 5114</strain>
    </source>
</reference>
<feature type="domain" description="DUF306" evidence="1">
    <location>
        <begin position="26"/>
        <end position="122"/>
    </location>
</feature>
<evidence type="ECO:0000259" key="1">
    <source>
        <dbReference type="Pfam" id="PF03724"/>
    </source>
</evidence>
<accession>A0A0P1J350</accession>
<dbReference type="RefSeq" id="WP_058316237.1">
    <property type="nucleotide sequence ID" value="NZ_CYTO01000007.1"/>
</dbReference>